<name>A0A915XJK5_9BACT</name>
<keyword evidence="6" id="KW-1185">Reference proteome</keyword>
<evidence type="ECO:0000313" key="5">
    <source>
        <dbReference type="EMBL" id="BCO07993.1"/>
    </source>
</evidence>
<reference evidence="5" key="1">
    <citation type="submission" date="2020-12" db="EMBL/GenBank/DDBJ databases">
        <title>Desulfobium dissulfuricans gen. nov., sp. nov., a novel mesophilic, sulfate-reducing bacterium isolated from a deep-sea hydrothermal vent.</title>
        <authorList>
            <person name="Hashimoto Y."/>
            <person name="Tame A."/>
            <person name="Sawayama S."/>
            <person name="Miyazaki J."/>
            <person name="Takai K."/>
            <person name="Nakagawa S."/>
        </authorList>
    </citation>
    <scope>NUCLEOTIDE SEQUENCE</scope>
    <source>
        <strain evidence="5">GF1</strain>
    </source>
</reference>
<dbReference type="AlphaFoldDB" id="A0A915XJK5"/>
<evidence type="ECO:0000256" key="1">
    <source>
        <dbReference type="ARBA" id="ARBA00022679"/>
    </source>
</evidence>
<proteinExistence type="predicted"/>
<organism evidence="5 6">
    <name type="scientific">Desulfolithobacter dissulfuricans</name>
    <dbReference type="NCBI Taxonomy" id="2795293"/>
    <lineage>
        <taxon>Bacteria</taxon>
        <taxon>Pseudomonadati</taxon>
        <taxon>Thermodesulfobacteriota</taxon>
        <taxon>Desulfobulbia</taxon>
        <taxon>Desulfobulbales</taxon>
        <taxon>Desulfobulbaceae</taxon>
        <taxon>Desulfolithobacter</taxon>
    </lineage>
</organism>
<evidence type="ECO:0000259" key="4">
    <source>
        <dbReference type="PROSITE" id="PS50868"/>
    </source>
</evidence>
<dbReference type="PANTHER" id="PTHR12350">
    <property type="entry name" value="HISTONE-LYSINE N-METHYLTRANSFERASE-RELATED"/>
    <property type="match status" value="1"/>
</dbReference>
<dbReference type="KEGG" id="ddu:GF1_03690"/>
<dbReference type="InterPro" id="IPR046341">
    <property type="entry name" value="SET_dom_sf"/>
</dbReference>
<evidence type="ECO:0000256" key="2">
    <source>
        <dbReference type="ARBA" id="ARBA00022691"/>
    </source>
</evidence>
<dbReference type="PANTHER" id="PTHR12350:SF19">
    <property type="entry name" value="SET DOMAIN-CONTAINING PROTEIN"/>
    <property type="match status" value="1"/>
</dbReference>
<dbReference type="Gene3D" id="2.170.270.10">
    <property type="entry name" value="SET domain"/>
    <property type="match status" value="1"/>
</dbReference>
<keyword evidence="1" id="KW-0808">Transferase</keyword>
<protein>
    <submittedName>
        <fullName evidence="5">SET domain-containing protein-lysine N-methyltransferase</fullName>
    </submittedName>
</protein>
<dbReference type="Pfam" id="PF00856">
    <property type="entry name" value="SET"/>
    <property type="match status" value="1"/>
</dbReference>
<dbReference type="PROSITE" id="PS50280">
    <property type="entry name" value="SET"/>
    <property type="match status" value="1"/>
</dbReference>
<dbReference type="InterPro" id="IPR003616">
    <property type="entry name" value="Post-SET_dom"/>
</dbReference>
<evidence type="ECO:0000313" key="6">
    <source>
        <dbReference type="Proteomes" id="UP001063350"/>
    </source>
</evidence>
<dbReference type="EMBL" id="AP024233">
    <property type="protein sequence ID" value="BCO07993.1"/>
    <property type="molecule type" value="Genomic_DNA"/>
</dbReference>
<feature type="domain" description="Post-SET" evidence="4">
    <location>
        <begin position="109"/>
        <end position="125"/>
    </location>
</feature>
<dbReference type="RefSeq" id="WP_267927927.1">
    <property type="nucleotide sequence ID" value="NZ_AP024233.1"/>
</dbReference>
<keyword evidence="2" id="KW-0949">S-adenosyl-L-methionine</keyword>
<dbReference type="InterPro" id="IPR053201">
    <property type="entry name" value="Flavunoidine_N-MTase"/>
</dbReference>
<feature type="domain" description="SET" evidence="3">
    <location>
        <begin position="3"/>
        <end position="100"/>
    </location>
</feature>
<evidence type="ECO:0000259" key="3">
    <source>
        <dbReference type="PROSITE" id="PS50280"/>
    </source>
</evidence>
<dbReference type="GO" id="GO:0016740">
    <property type="term" value="F:transferase activity"/>
    <property type="evidence" value="ECO:0007669"/>
    <property type="project" value="UniProtKB-KW"/>
</dbReference>
<dbReference type="SUPFAM" id="SSF82199">
    <property type="entry name" value="SET domain"/>
    <property type="match status" value="1"/>
</dbReference>
<dbReference type="PROSITE" id="PS50868">
    <property type="entry name" value="POST_SET"/>
    <property type="match status" value="1"/>
</dbReference>
<sequence>MKDGFELRKSSGKGEGIFATKLFKIGDIVMVGVIKESLNGNHSHASQIGVNEYVLHAGLIIKVNHSCDPNCGISVNKTGAHDFVTMKDIIVNEEITFDYAMRNYIVDYFPKKCMCGSKRCRGRITGWKDLPDKKKKEYEGFVAPYLLELDAKHSCEKV</sequence>
<dbReference type="Proteomes" id="UP001063350">
    <property type="component" value="Chromosome"/>
</dbReference>
<dbReference type="InterPro" id="IPR001214">
    <property type="entry name" value="SET_dom"/>
</dbReference>
<gene>
    <name evidence="5" type="ORF">GF1_03690</name>
</gene>
<dbReference type="SMART" id="SM00317">
    <property type="entry name" value="SET"/>
    <property type="match status" value="1"/>
</dbReference>
<accession>A0A915XJK5</accession>